<gene>
    <name evidence="1" type="ORF">LCGC14_0925800</name>
</gene>
<dbReference type="Gene3D" id="1.10.10.2910">
    <property type="match status" value="1"/>
</dbReference>
<organism evidence="1">
    <name type="scientific">marine sediment metagenome</name>
    <dbReference type="NCBI Taxonomy" id="412755"/>
    <lineage>
        <taxon>unclassified sequences</taxon>
        <taxon>metagenomes</taxon>
        <taxon>ecological metagenomes</taxon>
    </lineage>
</organism>
<protein>
    <recommendedName>
        <fullName evidence="2">IrrE N-terminal-like domain-containing protein</fullName>
    </recommendedName>
</protein>
<dbReference type="AlphaFoldDB" id="A0A0F9NPI8"/>
<dbReference type="EMBL" id="LAZR01003151">
    <property type="protein sequence ID" value="KKN21395.1"/>
    <property type="molecule type" value="Genomic_DNA"/>
</dbReference>
<evidence type="ECO:0008006" key="2">
    <source>
        <dbReference type="Google" id="ProtNLM"/>
    </source>
</evidence>
<accession>A0A0F9NPI8</accession>
<sequence length="107" mass="12246">MKTVIKIPKQIQIGAHVYNIFYKPHLSKDSGNRGQINHRKQIIFIDSENPTSQQNATIFHEVIHFIDTVLALHLTEDDTDRISEGLLQVLSDGFGIEFDWSDINAEE</sequence>
<comment type="caution">
    <text evidence="1">The sequence shown here is derived from an EMBL/GenBank/DDBJ whole genome shotgun (WGS) entry which is preliminary data.</text>
</comment>
<reference evidence="1" key="1">
    <citation type="journal article" date="2015" name="Nature">
        <title>Complex archaea that bridge the gap between prokaryotes and eukaryotes.</title>
        <authorList>
            <person name="Spang A."/>
            <person name="Saw J.H."/>
            <person name="Jorgensen S.L."/>
            <person name="Zaremba-Niedzwiedzka K."/>
            <person name="Martijn J."/>
            <person name="Lind A.E."/>
            <person name="van Eijk R."/>
            <person name="Schleper C."/>
            <person name="Guy L."/>
            <person name="Ettema T.J."/>
        </authorList>
    </citation>
    <scope>NUCLEOTIDE SEQUENCE</scope>
</reference>
<name>A0A0F9NPI8_9ZZZZ</name>
<proteinExistence type="predicted"/>
<evidence type="ECO:0000313" key="1">
    <source>
        <dbReference type="EMBL" id="KKN21395.1"/>
    </source>
</evidence>